<evidence type="ECO:0000313" key="2">
    <source>
        <dbReference type="RefSeq" id="XP_023159522.2"/>
    </source>
</evidence>
<organism evidence="1 2">
    <name type="scientific">Drosophila hydei</name>
    <name type="common">Fruit fly</name>
    <dbReference type="NCBI Taxonomy" id="7224"/>
    <lineage>
        <taxon>Eukaryota</taxon>
        <taxon>Metazoa</taxon>
        <taxon>Ecdysozoa</taxon>
        <taxon>Arthropoda</taxon>
        <taxon>Hexapoda</taxon>
        <taxon>Insecta</taxon>
        <taxon>Pterygota</taxon>
        <taxon>Neoptera</taxon>
        <taxon>Endopterygota</taxon>
        <taxon>Diptera</taxon>
        <taxon>Brachycera</taxon>
        <taxon>Muscomorpha</taxon>
        <taxon>Ephydroidea</taxon>
        <taxon>Drosophilidae</taxon>
        <taxon>Drosophila</taxon>
    </lineage>
</organism>
<dbReference type="OMA" id="YQYTPDC"/>
<evidence type="ECO:0000313" key="1">
    <source>
        <dbReference type="Proteomes" id="UP000504633"/>
    </source>
</evidence>
<accession>A0A6J1L8R8</accession>
<dbReference type="Proteomes" id="UP000504633">
    <property type="component" value="Unplaced"/>
</dbReference>
<proteinExistence type="predicted"/>
<protein>
    <submittedName>
        <fullName evidence="2">Uncharacterized protein LOC111591871</fullName>
    </submittedName>
</protein>
<dbReference type="KEGG" id="dhe:111591871"/>
<dbReference type="AlphaFoldDB" id="A0A6J1L8R8"/>
<keyword evidence="1" id="KW-1185">Reference proteome</keyword>
<dbReference type="RefSeq" id="XP_023159522.2">
    <property type="nucleotide sequence ID" value="XM_023303754.2"/>
</dbReference>
<name>A0A6J1L8R8_DROHY</name>
<gene>
    <name evidence="2" type="primary">LOC111591871</name>
</gene>
<dbReference type="GeneID" id="111591871"/>
<sequence length="258" mass="29434">MASTSYSLNFDRSIEPRSTSTPVQASLSQLHKALIEYATISSRLLFIQDPNVYTDFHHSNESFNEYSKAELCEIMLKLILPNVHLYQLSSAIKNRLKLLELHPCFEQTHHGYQYSPNRLGVPIVLQPTCDFNLSGELPTLMSEQRTQTGSTTLQLDTLKRTGDSSHTILLEGHAHGPKFELSLDIAALLSAMLSNDWELSSNEMHHASKIRRRLQRAKFNFQETGNTSPYRANLVQLVDNMDMFEKLKKHLNRSFSNL</sequence>
<reference evidence="2" key="1">
    <citation type="submission" date="2025-08" db="UniProtKB">
        <authorList>
            <consortium name="RefSeq"/>
        </authorList>
    </citation>
    <scope>IDENTIFICATION</scope>
    <source>
        <strain evidence="2">15085-1641.00</strain>
        <tissue evidence="2">Whole body</tissue>
    </source>
</reference>
<dbReference type="OrthoDB" id="8003490at2759"/>